<reference evidence="1 2" key="1">
    <citation type="submission" date="2015-11" db="EMBL/GenBank/DDBJ databases">
        <authorList>
            <person name="Hill K.K."/>
            <person name="Shirey T.B."/>
            <person name="Raphael B."/>
            <person name="Daligault H.E."/>
            <person name="Davenport K.W."/>
            <person name="Bruce D.C."/>
            <person name="Foley B.T."/>
            <person name="Johnson S.L."/>
        </authorList>
    </citation>
    <scope>NUCLEOTIDE SEQUENCE [LARGE SCALE GENOMIC DNA]</scope>
    <source>
        <strain evidence="1 2">CDC_1632</strain>
    </source>
</reference>
<accession>A0A1L3NIY9</accession>
<proteinExistence type="predicted"/>
<evidence type="ECO:0008006" key="3">
    <source>
        <dbReference type="Google" id="ProtNLM"/>
    </source>
</evidence>
<evidence type="ECO:0000313" key="1">
    <source>
        <dbReference type="EMBL" id="APH16063.1"/>
    </source>
</evidence>
<dbReference type="EMBL" id="CP013243">
    <property type="protein sequence ID" value="APH16063.1"/>
    <property type="molecule type" value="Genomic_DNA"/>
</dbReference>
<dbReference type="Proteomes" id="UP000182204">
    <property type="component" value="Chromosome"/>
</dbReference>
<evidence type="ECO:0000313" key="2">
    <source>
        <dbReference type="Proteomes" id="UP000182204"/>
    </source>
</evidence>
<dbReference type="RefSeq" id="WP_072584999.1">
    <property type="nucleotide sequence ID" value="NZ_CP013243.1"/>
</dbReference>
<name>A0A1L3NIY9_CLOSG</name>
<gene>
    <name evidence="1" type="ORF">NPD5_1147</name>
</gene>
<sequence>MPKTYFNPGCALSIYKPEIENKILKFLNENYGEVTLHKICCHHNPQLEAGSLIINVCAGCDRRFRSLYEGISTISLWEVLDELDAFQYPDYKGLKLSVHDACPVREKPQVHKDVRNLLKKMNIDVVETKFSGTNSICCGDDFYPKLPIKKVHQKMKERADSMPCNEVCVYCVSCIKSMYIGGKTPRHLIDLLIEQTTEPQIWDTVKWHEQLQDYIDKH</sequence>
<organism evidence="1 2">
    <name type="scientific">Clostridium sporogenes</name>
    <dbReference type="NCBI Taxonomy" id="1509"/>
    <lineage>
        <taxon>Bacteria</taxon>
        <taxon>Bacillati</taxon>
        <taxon>Bacillota</taxon>
        <taxon>Clostridia</taxon>
        <taxon>Eubacteriales</taxon>
        <taxon>Clostridiaceae</taxon>
        <taxon>Clostridium</taxon>
    </lineage>
</organism>
<protein>
    <recommendedName>
        <fullName evidence="3">(Fe-S)-binding protein</fullName>
    </recommendedName>
</protein>
<dbReference type="AlphaFoldDB" id="A0A1L3NIY9"/>